<organism evidence="1 2">
    <name type="scientific">Glossina austeni</name>
    <name type="common">Savannah tsetse fly</name>
    <dbReference type="NCBI Taxonomy" id="7395"/>
    <lineage>
        <taxon>Eukaryota</taxon>
        <taxon>Metazoa</taxon>
        <taxon>Ecdysozoa</taxon>
        <taxon>Arthropoda</taxon>
        <taxon>Hexapoda</taxon>
        <taxon>Insecta</taxon>
        <taxon>Pterygota</taxon>
        <taxon>Neoptera</taxon>
        <taxon>Endopterygota</taxon>
        <taxon>Diptera</taxon>
        <taxon>Brachycera</taxon>
        <taxon>Muscomorpha</taxon>
        <taxon>Hippoboscoidea</taxon>
        <taxon>Glossinidae</taxon>
        <taxon>Glossina</taxon>
    </lineage>
</organism>
<dbReference type="Proteomes" id="UP000078200">
    <property type="component" value="Unassembled WGS sequence"/>
</dbReference>
<reference evidence="1" key="1">
    <citation type="submission" date="2020-05" db="UniProtKB">
        <authorList>
            <consortium name="EnsemblMetazoa"/>
        </authorList>
    </citation>
    <scope>IDENTIFICATION</scope>
    <source>
        <strain evidence="1">TTRI</strain>
    </source>
</reference>
<dbReference type="AlphaFoldDB" id="A0A1A9UFE2"/>
<dbReference type="VEuPathDB" id="VectorBase:GAUT003109"/>
<accession>A0A1A9UFE2</accession>
<sequence>MLLQVVVAFLQVGFELRPRVGACGTLCTGCPQPYDGIGNPTGDITTTYATIMIDIVMAEIWDFAEIIEAMMCVDVKVFSLNIHFCVPDHADILQAFSNHGDFKGKNKFIISPKL</sequence>
<name>A0A1A9UFE2_GLOAU</name>
<protein>
    <submittedName>
        <fullName evidence="1">Uncharacterized protein</fullName>
    </submittedName>
</protein>
<dbReference type="EnsemblMetazoa" id="GAUT003109-RA">
    <property type="protein sequence ID" value="GAUT003109-PA"/>
    <property type="gene ID" value="GAUT003109"/>
</dbReference>
<keyword evidence="2" id="KW-1185">Reference proteome</keyword>
<evidence type="ECO:0000313" key="2">
    <source>
        <dbReference type="Proteomes" id="UP000078200"/>
    </source>
</evidence>
<evidence type="ECO:0000313" key="1">
    <source>
        <dbReference type="EnsemblMetazoa" id="GAUT003109-PA"/>
    </source>
</evidence>
<proteinExistence type="predicted"/>